<feature type="domain" description="ABC3 transporter permease C-terminal" evidence="7">
    <location>
        <begin position="264"/>
        <end position="376"/>
    </location>
</feature>
<protein>
    <recommendedName>
        <fullName evidence="7">ABC3 transporter permease C-terminal domain-containing protein</fullName>
    </recommendedName>
</protein>
<organism evidence="8 9">
    <name type="scientific">Roseivivax halodurans JCM 10272</name>
    <dbReference type="NCBI Taxonomy" id="1449350"/>
    <lineage>
        <taxon>Bacteria</taxon>
        <taxon>Pseudomonadati</taxon>
        <taxon>Pseudomonadota</taxon>
        <taxon>Alphaproteobacteria</taxon>
        <taxon>Rhodobacterales</taxon>
        <taxon>Roseobacteraceae</taxon>
        <taxon>Roseivivax</taxon>
    </lineage>
</organism>
<evidence type="ECO:0000256" key="1">
    <source>
        <dbReference type="ARBA" id="ARBA00004651"/>
    </source>
</evidence>
<keyword evidence="3 6" id="KW-0812">Transmembrane</keyword>
<evidence type="ECO:0000259" key="7">
    <source>
        <dbReference type="Pfam" id="PF02687"/>
    </source>
</evidence>
<dbReference type="Pfam" id="PF02687">
    <property type="entry name" value="FtsX"/>
    <property type="match status" value="1"/>
</dbReference>
<comment type="caution">
    <text evidence="8">The sequence shown here is derived from an EMBL/GenBank/DDBJ whole genome shotgun (WGS) entry which is preliminary data.</text>
</comment>
<dbReference type="InterPro" id="IPR003838">
    <property type="entry name" value="ABC3_permease_C"/>
</dbReference>
<evidence type="ECO:0000256" key="6">
    <source>
        <dbReference type="SAM" id="Phobius"/>
    </source>
</evidence>
<feature type="transmembrane region" description="Helical" evidence="6">
    <location>
        <begin position="20"/>
        <end position="39"/>
    </location>
</feature>
<proteinExistence type="predicted"/>
<keyword evidence="2" id="KW-1003">Cell membrane</keyword>
<name>X7EAK6_9RHOB</name>
<dbReference type="STRING" id="1449350.OCH239_15170"/>
<dbReference type="OrthoDB" id="9775474at2"/>
<dbReference type="GO" id="GO:0005886">
    <property type="term" value="C:plasma membrane"/>
    <property type="evidence" value="ECO:0007669"/>
    <property type="project" value="UniProtKB-SubCell"/>
</dbReference>
<keyword evidence="5 6" id="KW-0472">Membrane</keyword>
<dbReference type="PANTHER" id="PTHR43738">
    <property type="entry name" value="ABC TRANSPORTER, MEMBRANE PROTEIN"/>
    <property type="match status" value="1"/>
</dbReference>
<dbReference type="Proteomes" id="UP000022447">
    <property type="component" value="Unassembled WGS sequence"/>
</dbReference>
<evidence type="ECO:0000313" key="8">
    <source>
        <dbReference type="EMBL" id="ETX12957.1"/>
    </source>
</evidence>
<keyword evidence="9" id="KW-1185">Reference proteome</keyword>
<feature type="transmembrane region" description="Helical" evidence="6">
    <location>
        <begin position="304"/>
        <end position="333"/>
    </location>
</feature>
<comment type="subcellular location">
    <subcellularLocation>
        <location evidence="1">Cell membrane</location>
        <topology evidence="1">Multi-pass membrane protein</topology>
    </subcellularLocation>
</comment>
<feature type="transmembrane region" description="Helical" evidence="6">
    <location>
        <begin position="353"/>
        <end position="375"/>
    </location>
</feature>
<dbReference type="RefSeq" id="WP_037266335.1">
    <property type="nucleotide sequence ID" value="NZ_JALZ01000043.1"/>
</dbReference>
<accession>X7EAK6</accession>
<evidence type="ECO:0000256" key="3">
    <source>
        <dbReference type="ARBA" id="ARBA00022692"/>
    </source>
</evidence>
<dbReference type="eggNOG" id="COG0577">
    <property type="taxonomic scope" value="Bacteria"/>
</dbReference>
<dbReference type="AlphaFoldDB" id="X7EAK6"/>
<evidence type="ECO:0000256" key="2">
    <source>
        <dbReference type="ARBA" id="ARBA00022475"/>
    </source>
</evidence>
<keyword evidence="4 6" id="KW-1133">Transmembrane helix</keyword>
<gene>
    <name evidence="8" type="ORF">OCH239_15170</name>
</gene>
<evidence type="ECO:0000256" key="4">
    <source>
        <dbReference type="ARBA" id="ARBA00022989"/>
    </source>
</evidence>
<evidence type="ECO:0000313" key="9">
    <source>
        <dbReference type="Proteomes" id="UP000022447"/>
    </source>
</evidence>
<dbReference type="PANTHER" id="PTHR43738:SF3">
    <property type="entry name" value="ABC TRANSPORTER PERMEASE"/>
    <property type="match status" value="1"/>
</dbReference>
<evidence type="ECO:0000256" key="5">
    <source>
        <dbReference type="ARBA" id="ARBA00023136"/>
    </source>
</evidence>
<dbReference type="InterPro" id="IPR051125">
    <property type="entry name" value="ABC-4/HrtB_transporter"/>
</dbReference>
<dbReference type="EMBL" id="JALZ01000043">
    <property type="protein sequence ID" value="ETX12957.1"/>
    <property type="molecule type" value="Genomic_DNA"/>
</dbReference>
<feature type="transmembrane region" description="Helical" evidence="6">
    <location>
        <begin position="259"/>
        <end position="277"/>
    </location>
</feature>
<sequence>MRLVSLILRNAARSRARVAFTLGSVVVAFLLLGLMLPVLRVFDSRVDFADANRLMVLNKASMMRPLPISYGDRIAELDNVSDVGHFTYFGASYRDPGNEIPAIVTDPAKFPDLVDEVAFRDEGTLSDWQSDPSSIAVGRELADEYGWQEGDLVPLYSSIYTRSDGNPVWTFRVGTIFDGATEDSVTNSVVIPYGFFNTERSRGKDTVGWYAVRIDDANAAEVTGEAIDAVFENSPNETATTTERAFAKSFLNQIGDFKTMIGAALILVFWTLVLITANAQMQSIRERFGDFAVMRILGFRKRRIAGMILSESLLMMFAGGVIGMAVAAVAVAIVAANGEALLALLKLDWRDWAIGAGLMAGTGLVVAAVPATLAARQKITDGLAEAL</sequence>
<reference evidence="8 9" key="1">
    <citation type="submission" date="2014-01" db="EMBL/GenBank/DDBJ databases">
        <title>Roseivivax halodurans JCM 10272 Genome Sequencing.</title>
        <authorList>
            <person name="Lai Q."/>
            <person name="Li G."/>
            <person name="Shao Z."/>
        </authorList>
    </citation>
    <scope>NUCLEOTIDE SEQUENCE [LARGE SCALE GENOMIC DNA]</scope>
    <source>
        <strain evidence="8 9">JCM 10272</strain>
    </source>
</reference>